<evidence type="ECO:0000313" key="4">
    <source>
        <dbReference type="Proteomes" id="UP000092498"/>
    </source>
</evidence>
<keyword evidence="1" id="KW-0472">Membrane</keyword>
<dbReference type="InParanoid" id="A0A1B1AHX8"/>
<protein>
    <recommendedName>
        <fullName evidence="5">Glycine zipper domain-containing protein</fullName>
    </recommendedName>
</protein>
<name>A0A1B1AHX8_9PROT</name>
<gene>
    <name evidence="3" type="ORF">ATE48_09605</name>
</gene>
<feature type="signal peptide" evidence="2">
    <location>
        <begin position="1"/>
        <end position="21"/>
    </location>
</feature>
<evidence type="ECO:0000256" key="1">
    <source>
        <dbReference type="SAM" id="Phobius"/>
    </source>
</evidence>
<keyword evidence="1" id="KW-0812">Transmembrane</keyword>
<dbReference type="Proteomes" id="UP000092498">
    <property type="component" value="Chromosome"/>
</dbReference>
<keyword evidence="4" id="KW-1185">Reference proteome</keyword>
<feature type="transmembrane region" description="Helical" evidence="1">
    <location>
        <begin position="38"/>
        <end position="58"/>
    </location>
</feature>
<keyword evidence="1" id="KW-1133">Transmembrane helix</keyword>
<accession>A0A1B1AHX8</accession>
<dbReference type="PROSITE" id="PS51257">
    <property type="entry name" value="PROKAR_LIPOPROTEIN"/>
    <property type="match status" value="1"/>
</dbReference>
<organism evidence="3 4">
    <name type="scientific">Candidatus Viadribacter manganicus</name>
    <dbReference type="NCBI Taxonomy" id="1759059"/>
    <lineage>
        <taxon>Bacteria</taxon>
        <taxon>Pseudomonadati</taxon>
        <taxon>Pseudomonadota</taxon>
        <taxon>Alphaproteobacteria</taxon>
        <taxon>Hyphomonadales</taxon>
        <taxon>Hyphomonadaceae</taxon>
        <taxon>Candidatus Viadribacter</taxon>
    </lineage>
</organism>
<reference evidence="3 4" key="1">
    <citation type="submission" date="2015-11" db="EMBL/GenBank/DDBJ databases">
        <title>Whole-Genome Sequence of Candidatus Oderbacter manganicum from the National Park Lower Oder Valley, Germany.</title>
        <authorList>
            <person name="Braun B."/>
            <person name="Liere K."/>
            <person name="Szewzyk U."/>
        </authorList>
    </citation>
    <scope>NUCLEOTIDE SEQUENCE [LARGE SCALE GENOMIC DNA]</scope>
    <source>
        <strain evidence="3 4">OTSz_A_272</strain>
    </source>
</reference>
<evidence type="ECO:0000256" key="2">
    <source>
        <dbReference type="SAM" id="SignalP"/>
    </source>
</evidence>
<keyword evidence="2" id="KW-0732">Signal</keyword>
<evidence type="ECO:0008006" key="5">
    <source>
        <dbReference type="Google" id="ProtNLM"/>
    </source>
</evidence>
<sequence length="75" mass="7158">MMKFTLAAGASLMLCACGTQMGDRIASGAAIGAGTGAVLGGIGAVPGAIIGAGVGAFVPPERVNLGEPVWDDGGR</sequence>
<proteinExistence type="predicted"/>
<dbReference type="RefSeq" id="WP_066770673.1">
    <property type="nucleotide sequence ID" value="NZ_CP013244.1"/>
</dbReference>
<feature type="chain" id="PRO_5008518845" description="Glycine zipper domain-containing protein" evidence="2">
    <location>
        <begin position="22"/>
        <end position="75"/>
    </location>
</feature>
<dbReference type="AlphaFoldDB" id="A0A1B1AHX8"/>
<evidence type="ECO:0000313" key="3">
    <source>
        <dbReference type="EMBL" id="ANP46157.1"/>
    </source>
</evidence>
<dbReference type="KEGG" id="cbot:ATE48_09605"/>
<dbReference type="EMBL" id="CP013244">
    <property type="protein sequence ID" value="ANP46157.1"/>
    <property type="molecule type" value="Genomic_DNA"/>
</dbReference>